<dbReference type="InterPro" id="IPR001128">
    <property type="entry name" value="Cyt_P450"/>
</dbReference>
<dbReference type="AlphaFoldDB" id="A0A210PRP4"/>
<evidence type="ECO:0000256" key="1">
    <source>
        <dbReference type="ARBA" id="ARBA00010617"/>
    </source>
</evidence>
<comment type="caution">
    <text evidence="8">The sequence shown here is derived from an EMBL/GenBank/DDBJ whole genome shotgun (WGS) entry which is preliminary data.</text>
</comment>
<dbReference type="GO" id="GO:0008395">
    <property type="term" value="F:steroid hydroxylase activity"/>
    <property type="evidence" value="ECO:0007669"/>
    <property type="project" value="TreeGrafter"/>
</dbReference>
<dbReference type="PRINTS" id="PR00465">
    <property type="entry name" value="EP450IV"/>
</dbReference>
<sequence>MGAIYTLYVAGERLTFLTDADDFHHFFQSANVDFQKAVQDPVQNIASVSEESFFQFHTKVHDMVKGRLASSRLVYFHDDLCQEFDKEIDEIVSIKGACNLHQVVRQSMYKAVINNLFGPGVLPTTDMTKFKNLEKNFVLFDELFEYGARLPSFMIRDWTSSKWQLVGMFKDLYKGIKNKKRTENETVLQTLLNLVDDKHAPNYALLFLWASLANAVPITFWCLVFILSDQTVLSKLKRELVSTLGTLEKGKVRITEEQIKEMPYLRWCVLEAIRLRPVGIITRRVIKAFKVKEMVIPEGDMLMLSPYWAHRNPKYFTASEEFRPDRWKDADLEKNLFLDGFVAFGGGRYQCPGRWYAQMEIQMYVALFLHKVDCTVLSDHVPSPSTKHLVGTQQPAEPFLVDLTLKQPS</sequence>
<feature type="binding site" description="axial binding residue" evidence="6">
    <location>
        <position position="351"/>
    </location>
    <ligand>
        <name>heme</name>
        <dbReference type="ChEBI" id="CHEBI:30413"/>
    </ligand>
    <ligandPart>
        <name>Fe</name>
        <dbReference type="ChEBI" id="CHEBI:18248"/>
    </ligandPart>
</feature>
<evidence type="ECO:0000256" key="3">
    <source>
        <dbReference type="ARBA" id="ARBA00022723"/>
    </source>
</evidence>
<dbReference type="SUPFAM" id="SSF48264">
    <property type="entry name" value="Cytochrome P450"/>
    <property type="match status" value="1"/>
</dbReference>
<dbReference type="Gene3D" id="1.10.630.10">
    <property type="entry name" value="Cytochrome P450"/>
    <property type="match status" value="1"/>
</dbReference>
<keyword evidence="5" id="KW-0753">Steroid metabolism</keyword>
<comment type="cofactor">
    <cofactor evidence="6">
        <name>heme</name>
        <dbReference type="ChEBI" id="CHEBI:30413"/>
    </cofactor>
</comment>
<evidence type="ECO:0000256" key="2">
    <source>
        <dbReference type="ARBA" id="ARBA00022617"/>
    </source>
</evidence>
<evidence type="ECO:0000256" key="5">
    <source>
        <dbReference type="ARBA" id="ARBA00023221"/>
    </source>
</evidence>
<dbReference type="InterPro" id="IPR002403">
    <property type="entry name" value="Cyt_P450_E_grp-IV"/>
</dbReference>
<gene>
    <name evidence="8" type="ORF">KP79_PYT07166</name>
</gene>
<reference evidence="8 9" key="1">
    <citation type="journal article" date="2017" name="Nat. Ecol. Evol.">
        <title>Scallop genome provides insights into evolution of bilaterian karyotype and development.</title>
        <authorList>
            <person name="Wang S."/>
            <person name="Zhang J."/>
            <person name="Jiao W."/>
            <person name="Li J."/>
            <person name="Xun X."/>
            <person name="Sun Y."/>
            <person name="Guo X."/>
            <person name="Huan P."/>
            <person name="Dong B."/>
            <person name="Zhang L."/>
            <person name="Hu X."/>
            <person name="Sun X."/>
            <person name="Wang J."/>
            <person name="Zhao C."/>
            <person name="Wang Y."/>
            <person name="Wang D."/>
            <person name="Huang X."/>
            <person name="Wang R."/>
            <person name="Lv J."/>
            <person name="Li Y."/>
            <person name="Zhang Z."/>
            <person name="Liu B."/>
            <person name="Lu W."/>
            <person name="Hui Y."/>
            <person name="Liang J."/>
            <person name="Zhou Z."/>
            <person name="Hou R."/>
            <person name="Li X."/>
            <person name="Liu Y."/>
            <person name="Li H."/>
            <person name="Ning X."/>
            <person name="Lin Y."/>
            <person name="Zhao L."/>
            <person name="Xing Q."/>
            <person name="Dou J."/>
            <person name="Li Y."/>
            <person name="Mao J."/>
            <person name="Guo H."/>
            <person name="Dou H."/>
            <person name="Li T."/>
            <person name="Mu C."/>
            <person name="Jiang W."/>
            <person name="Fu Q."/>
            <person name="Fu X."/>
            <person name="Miao Y."/>
            <person name="Liu J."/>
            <person name="Yu Q."/>
            <person name="Li R."/>
            <person name="Liao H."/>
            <person name="Li X."/>
            <person name="Kong Y."/>
            <person name="Jiang Z."/>
            <person name="Chourrout D."/>
            <person name="Li R."/>
            <person name="Bao Z."/>
        </authorList>
    </citation>
    <scope>NUCLEOTIDE SEQUENCE [LARGE SCALE GENOMIC DNA]</scope>
    <source>
        <strain evidence="8 9">PY_sf001</strain>
    </source>
</reference>
<evidence type="ECO:0000313" key="9">
    <source>
        <dbReference type="Proteomes" id="UP000242188"/>
    </source>
</evidence>
<keyword evidence="4 6" id="KW-0408">Iron</keyword>
<name>A0A210PRP4_MIZYE</name>
<keyword evidence="3 6" id="KW-0479">Metal-binding</keyword>
<evidence type="ECO:0000313" key="8">
    <source>
        <dbReference type="EMBL" id="OWF39163.1"/>
    </source>
</evidence>
<dbReference type="GO" id="GO:0042632">
    <property type="term" value="P:cholesterol homeostasis"/>
    <property type="evidence" value="ECO:0007669"/>
    <property type="project" value="TreeGrafter"/>
</dbReference>
<protein>
    <submittedName>
        <fullName evidence="8">24-hydroxycholesterol 7-alpha-hydroxylase</fullName>
    </submittedName>
</protein>
<dbReference type="GO" id="GO:0016705">
    <property type="term" value="F:oxidoreductase activity, acting on paired donors, with incorporation or reduction of molecular oxygen"/>
    <property type="evidence" value="ECO:0007669"/>
    <property type="project" value="InterPro"/>
</dbReference>
<dbReference type="Proteomes" id="UP000242188">
    <property type="component" value="Unassembled WGS sequence"/>
</dbReference>
<keyword evidence="2 6" id="KW-0349">Heme</keyword>
<dbReference type="PANTHER" id="PTHR24304">
    <property type="entry name" value="CYTOCHROME P450 FAMILY 7"/>
    <property type="match status" value="1"/>
</dbReference>
<feature type="transmembrane region" description="Helical" evidence="7">
    <location>
        <begin position="203"/>
        <end position="228"/>
    </location>
</feature>
<dbReference type="CDD" id="cd20635">
    <property type="entry name" value="CYP39A1"/>
    <property type="match status" value="1"/>
</dbReference>
<dbReference type="GO" id="GO:0005506">
    <property type="term" value="F:iron ion binding"/>
    <property type="evidence" value="ECO:0007669"/>
    <property type="project" value="InterPro"/>
</dbReference>
<evidence type="ECO:0000256" key="7">
    <source>
        <dbReference type="SAM" id="Phobius"/>
    </source>
</evidence>
<keyword evidence="7" id="KW-0812">Transmembrane</keyword>
<keyword evidence="7" id="KW-1133">Transmembrane helix</keyword>
<dbReference type="EMBL" id="NEDP02005539">
    <property type="protein sequence ID" value="OWF39163.1"/>
    <property type="molecule type" value="Genomic_DNA"/>
</dbReference>
<dbReference type="GO" id="GO:0020037">
    <property type="term" value="F:heme binding"/>
    <property type="evidence" value="ECO:0007669"/>
    <property type="project" value="InterPro"/>
</dbReference>
<evidence type="ECO:0000256" key="4">
    <source>
        <dbReference type="ARBA" id="ARBA00023004"/>
    </source>
</evidence>
<dbReference type="PANTHER" id="PTHR24304:SF2">
    <property type="entry name" value="24-HYDROXYCHOLESTEROL 7-ALPHA-HYDROXYLASE"/>
    <property type="match status" value="1"/>
</dbReference>
<organism evidence="8 9">
    <name type="scientific">Mizuhopecten yessoensis</name>
    <name type="common">Japanese scallop</name>
    <name type="synonym">Patinopecten yessoensis</name>
    <dbReference type="NCBI Taxonomy" id="6573"/>
    <lineage>
        <taxon>Eukaryota</taxon>
        <taxon>Metazoa</taxon>
        <taxon>Spiralia</taxon>
        <taxon>Lophotrochozoa</taxon>
        <taxon>Mollusca</taxon>
        <taxon>Bivalvia</taxon>
        <taxon>Autobranchia</taxon>
        <taxon>Pteriomorphia</taxon>
        <taxon>Pectinida</taxon>
        <taxon>Pectinoidea</taxon>
        <taxon>Pectinidae</taxon>
        <taxon>Mizuhopecten</taxon>
    </lineage>
</organism>
<comment type="similarity">
    <text evidence="1">Belongs to the cytochrome P450 family.</text>
</comment>
<dbReference type="Pfam" id="PF00067">
    <property type="entry name" value="p450"/>
    <property type="match status" value="1"/>
</dbReference>
<evidence type="ECO:0000256" key="6">
    <source>
        <dbReference type="PIRSR" id="PIRSR602403-1"/>
    </source>
</evidence>
<keyword evidence="9" id="KW-1185">Reference proteome</keyword>
<keyword evidence="7" id="KW-0472">Membrane</keyword>
<proteinExistence type="inferred from homology"/>
<accession>A0A210PRP4</accession>
<dbReference type="InterPro" id="IPR050529">
    <property type="entry name" value="CYP450_sterol_14alpha_dmase"/>
</dbReference>
<keyword evidence="5" id="KW-0443">Lipid metabolism</keyword>
<dbReference type="OrthoDB" id="6692864at2759"/>
<dbReference type="InterPro" id="IPR036396">
    <property type="entry name" value="Cyt_P450_sf"/>
</dbReference>
<dbReference type="GO" id="GO:0006699">
    <property type="term" value="P:bile acid biosynthetic process"/>
    <property type="evidence" value="ECO:0007669"/>
    <property type="project" value="TreeGrafter"/>
</dbReference>
<dbReference type="STRING" id="6573.A0A210PRP4"/>